<dbReference type="EMBL" id="VLJV01000001">
    <property type="protein sequence ID" value="TWH18809.1"/>
    <property type="molecule type" value="Genomic_DNA"/>
</dbReference>
<accession>A0A660CBB6</accession>
<sequence>MTTATPAPSARARSAGRPDLVRYVAMDFWRNLRNVGNSFFVIVLPTALFLFFGASMSWSGESVGVGNVSAWTMIAIASYGAAMATTSMAGSAALEIQQGWGRQLALTAMPHSAFVLAKTVVSVAIATLPVLVLNVAGVFTVADMPTGTWLATAALTVVGALPFAFYGLAVGLTFRSDAAVGTATGLLVILSFLGNAFMPLDGVLLDIGRFTPMYGIVALARYPLTEGNLVSTSGATDYDPLWTVLANVGGWTAVFAVACLMLQRRRTARR</sequence>
<feature type="transmembrane region" description="Helical" evidence="1">
    <location>
        <begin position="70"/>
        <end position="94"/>
    </location>
</feature>
<dbReference type="RefSeq" id="WP_030531916.1">
    <property type="nucleotide sequence ID" value="NZ_JOIJ01000006.1"/>
</dbReference>
<keyword evidence="3" id="KW-1185">Reference proteome</keyword>
<proteinExistence type="predicted"/>
<dbReference type="Proteomes" id="UP000317303">
    <property type="component" value="Unassembled WGS sequence"/>
</dbReference>
<keyword evidence="1" id="KW-0472">Membrane</keyword>
<feature type="transmembrane region" description="Helical" evidence="1">
    <location>
        <begin position="115"/>
        <end position="142"/>
    </location>
</feature>
<reference evidence="2 3" key="1">
    <citation type="submission" date="2019-07" db="EMBL/GenBank/DDBJ databases">
        <title>R&amp;d 2014.</title>
        <authorList>
            <person name="Klenk H.-P."/>
        </authorList>
    </citation>
    <scope>NUCLEOTIDE SEQUENCE [LARGE SCALE GENOMIC DNA]</scope>
    <source>
        <strain evidence="2 3">DSM 43194</strain>
    </source>
</reference>
<gene>
    <name evidence="2" type="ORF">JD82_00630</name>
</gene>
<protein>
    <submittedName>
        <fullName evidence="2">ABC-2 type transport system permease protein</fullName>
    </submittedName>
</protein>
<feature type="transmembrane region" description="Helical" evidence="1">
    <location>
        <begin position="39"/>
        <end position="58"/>
    </location>
</feature>
<evidence type="ECO:0000313" key="2">
    <source>
        <dbReference type="EMBL" id="TWH18809.1"/>
    </source>
</evidence>
<comment type="caution">
    <text evidence="2">The sequence shown here is derived from an EMBL/GenBank/DDBJ whole genome shotgun (WGS) entry which is preliminary data.</text>
</comment>
<keyword evidence="1" id="KW-0812">Transmembrane</keyword>
<feature type="transmembrane region" description="Helical" evidence="1">
    <location>
        <begin position="241"/>
        <end position="262"/>
    </location>
</feature>
<organism evidence="2 3">
    <name type="scientific">Prauserella rugosa</name>
    <dbReference type="NCBI Taxonomy" id="43354"/>
    <lineage>
        <taxon>Bacteria</taxon>
        <taxon>Bacillati</taxon>
        <taxon>Actinomycetota</taxon>
        <taxon>Actinomycetes</taxon>
        <taxon>Pseudonocardiales</taxon>
        <taxon>Pseudonocardiaceae</taxon>
        <taxon>Prauserella</taxon>
    </lineage>
</organism>
<feature type="transmembrane region" description="Helical" evidence="1">
    <location>
        <begin position="148"/>
        <end position="171"/>
    </location>
</feature>
<name>A0A660CBB6_9PSEU</name>
<feature type="transmembrane region" description="Helical" evidence="1">
    <location>
        <begin position="178"/>
        <end position="198"/>
    </location>
</feature>
<dbReference type="AlphaFoldDB" id="A0A660CBB6"/>
<evidence type="ECO:0000313" key="3">
    <source>
        <dbReference type="Proteomes" id="UP000317303"/>
    </source>
</evidence>
<evidence type="ECO:0000256" key="1">
    <source>
        <dbReference type="SAM" id="Phobius"/>
    </source>
</evidence>
<keyword evidence="1" id="KW-1133">Transmembrane helix</keyword>